<accession>B6QEL4</accession>
<dbReference type="STRING" id="441960.B6QEL4"/>
<dbReference type="InterPro" id="IPR006600">
    <property type="entry name" value="HTH_CenpB_DNA-bd_dom"/>
</dbReference>
<keyword evidence="4" id="KW-1185">Reference proteome</keyword>
<dbReference type="InterPro" id="IPR041188">
    <property type="entry name" value="HTH_ABP1_N"/>
</dbReference>
<evidence type="ECO:0000313" key="3">
    <source>
        <dbReference type="EMBL" id="EEA24988.1"/>
    </source>
</evidence>
<proteinExistence type="predicted"/>
<sequence length="520" mass="60051">MVAPPLDKHHRNAILNSQKAALRQHHQRNPTMQYKDLAKWFEEKFNQKINMSTISRTLSSRYAFLDEMHGKAVNGKRIRAENWPELESTLSEWIRRAKNQDLAVSQEILRQKARQYWPTIYPGKDIPSFSNGWLERFQARQEIKIKKQHGDSGDSAEDAGVQLAQIRQILRTFAPRDIFSCDETGLFWKMMPERNLAAGVIPGRRREQARISALFCCNSDGSERLPPLFIGSSERPGSFSKANINIENLGCLWRSNRQAWMTSDIFKEWLLWFDSKMESRKVVLLVDKLSAHQIASQKVSMRLKNTLVMLLPACPETPCDPLEGIINVWKIYWKREWLRYINVEFGRGSNPSVTMTILMAVRWAITAWNIDVDNETIVQYFRKELEVGATVTVNHAHLITDITAGLQHLKQTNRIIDIMDTNQYLNCPDEKVNDGIIDIDSIVLSQFLSSGDVDEQDDESNEAIPLISASEALQSLYTLRLYEEQQDVGDRGLIMPLMRYERTLHTRLERQYQSNGQNIL</sequence>
<dbReference type="InterPro" id="IPR009057">
    <property type="entry name" value="Homeodomain-like_sf"/>
</dbReference>
<gene>
    <name evidence="3" type="ORF">PMAA_089560</name>
</gene>
<dbReference type="PROSITE" id="PS51253">
    <property type="entry name" value="HTH_CENPB"/>
    <property type="match status" value="1"/>
</dbReference>
<dbReference type="InterPro" id="IPR004875">
    <property type="entry name" value="DDE_SF_endonuclease_dom"/>
</dbReference>
<dbReference type="OrthoDB" id="125347at2759"/>
<reference evidence="4" key="1">
    <citation type="journal article" date="2015" name="Genome Announc.">
        <title>Genome sequence of the AIDS-associated pathogen Penicillium marneffei (ATCC18224) and its near taxonomic relative Talaromyces stipitatus (ATCC10500).</title>
        <authorList>
            <person name="Nierman W.C."/>
            <person name="Fedorova-Abrams N.D."/>
            <person name="Andrianopoulos A."/>
        </authorList>
    </citation>
    <scope>NUCLEOTIDE SEQUENCE [LARGE SCALE GENOMIC DNA]</scope>
    <source>
        <strain evidence="4">ATCC 18224 / CBS 334.59 / QM 7333</strain>
    </source>
</reference>
<evidence type="ECO:0000256" key="1">
    <source>
        <dbReference type="ARBA" id="ARBA00023125"/>
    </source>
</evidence>
<dbReference type="HOGENOM" id="CLU_018294_0_3_1"/>
<dbReference type="GO" id="GO:0005634">
    <property type="term" value="C:nucleus"/>
    <property type="evidence" value="ECO:0007669"/>
    <property type="project" value="TreeGrafter"/>
</dbReference>
<dbReference type="Pfam" id="PF03221">
    <property type="entry name" value="HTH_Tnp_Tc5"/>
    <property type="match status" value="1"/>
</dbReference>
<organism evidence="3 4">
    <name type="scientific">Talaromyces marneffei (strain ATCC 18224 / CBS 334.59 / QM 7333)</name>
    <name type="common">Penicillium marneffei</name>
    <dbReference type="NCBI Taxonomy" id="441960"/>
    <lineage>
        <taxon>Eukaryota</taxon>
        <taxon>Fungi</taxon>
        <taxon>Dikarya</taxon>
        <taxon>Ascomycota</taxon>
        <taxon>Pezizomycotina</taxon>
        <taxon>Eurotiomycetes</taxon>
        <taxon>Eurotiomycetidae</taxon>
        <taxon>Eurotiales</taxon>
        <taxon>Trichocomaceae</taxon>
        <taxon>Talaromyces</taxon>
        <taxon>Talaromyces sect. Talaromyces</taxon>
    </lineage>
</organism>
<dbReference type="Gene3D" id="1.10.10.60">
    <property type="entry name" value="Homeodomain-like"/>
    <property type="match status" value="2"/>
</dbReference>
<feature type="domain" description="HTH CENPB-type" evidence="2">
    <location>
        <begin position="74"/>
        <end position="147"/>
    </location>
</feature>
<dbReference type="Proteomes" id="UP000001294">
    <property type="component" value="Unassembled WGS sequence"/>
</dbReference>
<dbReference type="EMBL" id="DS995901">
    <property type="protein sequence ID" value="EEA24988.1"/>
    <property type="molecule type" value="Genomic_DNA"/>
</dbReference>
<dbReference type="AlphaFoldDB" id="B6QEL4"/>
<dbReference type="Pfam" id="PF18107">
    <property type="entry name" value="HTH_ABP1_N"/>
    <property type="match status" value="1"/>
</dbReference>
<dbReference type="VEuPathDB" id="FungiDB:PMAA_089560"/>
<evidence type="ECO:0000313" key="4">
    <source>
        <dbReference type="Proteomes" id="UP000001294"/>
    </source>
</evidence>
<dbReference type="Pfam" id="PF03184">
    <property type="entry name" value="DDE_1"/>
    <property type="match status" value="1"/>
</dbReference>
<evidence type="ECO:0000259" key="2">
    <source>
        <dbReference type="PROSITE" id="PS51253"/>
    </source>
</evidence>
<dbReference type="PANTHER" id="PTHR19303">
    <property type="entry name" value="TRANSPOSON"/>
    <property type="match status" value="1"/>
</dbReference>
<dbReference type="SUPFAM" id="SSF46689">
    <property type="entry name" value="Homeodomain-like"/>
    <property type="match status" value="2"/>
</dbReference>
<dbReference type="GO" id="GO:0003677">
    <property type="term" value="F:DNA binding"/>
    <property type="evidence" value="ECO:0007669"/>
    <property type="project" value="UniProtKB-KW"/>
</dbReference>
<keyword evidence="1" id="KW-0238">DNA-binding</keyword>
<dbReference type="PhylomeDB" id="B6QEL4"/>
<dbReference type="InterPro" id="IPR050863">
    <property type="entry name" value="CenT-Element_Derived"/>
</dbReference>
<dbReference type="PANTHER" id="PTHR19303:SF73">
    <property type="entry name" value="PROTEIN PDC2"/>
    <property type="match status" value="1"/>
</dbReference>
<name>B6QEL4_TALMQ</name>
<protein>
    <submittedName>
        <fullName evidence="3">Cenp-B, putative</fullName>
    </submittedName>
</protein>
<dbReference type="SMART" id="SM00674">
    <property type="entry name" value="CENPB"/>
    <property type="match status" value="1"/>
</dbReference>